<organism evidence="1 2">
    <name type="scientific">Danaus chrysippus</name>
    <name type="common">African queen</name>
    <dbReference type="NCBI Taxonomy" id="151541"/>
    <lineage>
        <taxon>Eukaryota</taxon>
        <taxon>Metazoa</taxon>
        <taxon>Ecdysozoa</taxon>
        <taxon>Arthropoda</taxon>
        <taxon>Hexapoda</taxon>
        <taxon>Insecta</taxon>
        <taxon>Pterygota</taxon>
        <taxon>Neoptera</taxon>
        <taxon>Endopterygota</taxon>
        <taxon>Lepidoptera</taxon>
        <taxon>Glossata</taxon>
        <taxon>Ditrysia</taxon>
        <taxon>Papilionoidea</taxon>
        <taxon>Nymphalidae</taxon>
        <taxon>Danainae</taxon>
        <taxon>Danaini</taxon>
        <taxon>Danaina</taxon>
        <taxon>Danaus</taxon>
        <taxon>Anosia</taxon>
    </lineage>
</organism>
<protein>
    <submittedName>
        <fullName evidence="1">(African queen) hypothetical protein</fullName>
    </submittedName>
</protein>
<reference evidence="1" key="1">
    <citation type="submission" date="2021-09" db="EMBL/GenBank/DDBJ databases">
        <authorList>
            <person name="Martin H S."/>
        </authorList>
    </citation>
    <scope>NUCLEOTIDE SEQUENCE</scope>
</reference>
<dbReference type="AlphaFoldDB" id="A0A8J2QLU9"/>
<keyword evidence="2" id="KW-1185">Reference proteome</keyword>
<comment type="caution">
    <text evidence="1">The sequence shown here is derived from an EMBL/GenBank/DDBJ whole genome shotgun (WGS) entry which is preliminary data.</text>
</comment>
<proteinExistence type="predicted"/>
<accession>A0A8J2QLU9</accession>
<dbReference type="OrthoDB" id="447743at2759"/>
<evidence type="ECO:0000313" key="2">
    <source>
        <dbReference type="Proteomes" id="UP000789524"/>
    </source>
</evidence>
<name>A0A8J2QLU9_9NEOP</name>
<dbReference type="Proteomes" id="UP000789524">
    <property type="component" value="Unassembled WGS sequence"/>
</dbReference>
<sequence length="68" mass="6894">MSEGGAVLEAAARGDVGRVASLVRAGATQHTDEVPTTYNLPLIIHPVKALGGGGTMGRRTRVPNLGGD</sequence>
<gene>
    <name evidence="1" type="ORF">DCHRY22_LOCUS5972</name>
</gene>
<dbReference type="EMBL" id="CAKASE010000052">
    <property type="protein sequence ID" value="CAG9565065.1"/>
    <property type="molecule type" value="Genomic_DNA"/>
</dbReference>
<evidence type="ECO:0000313" key="1">
    <source>
        <dbReference type="EMBL" id="CAG9565065.1"/>
    </source>
</evidence>